<dbReference type="Proteomes" id="UP000800035">
    <property type="component" value="Unassembled WGS sequence"/>
</dbReference>
<dbReference type="InterPro" id="IPR038765">
    <property type="entry name" value="Papain-like_cys_pep_sf"/>
</dbReference>
<organism evidence="7 8">
    <name type="scientific">Byssothecium circinans</name>
    <dbReference type="NCBI Taxonomy" id="147558"/>
    <lineage>
        <taxon>Eukaryota</taxon>
        <taxon>Fungi</taxon>
        <taxon>Dikarya</taxon>
        <taxon>Ascomycota</taxon>
        <taxon>Pezizomycotina</taxon>
        <taxon>Dothideomycetes</taxon>
        <taxon>Pleosporomycetidae</taxon>
        <taxon>Pleosporales</taxon>
        <taxon>Massarineae</taxon>
        <taxon>Massarinaceae</taxon>
        <taxon>Byssothecium</taxon>
    </lineage>
</organism>
<dbReference type="SUPFAM" id="SSF54001">
    <property type="entry name" value="Cysteine proteinases"/>
    <property type="match status" value="1"/>
</dbReference>
<dbReference type="GO" id="GO:0006508">
    <property type="term" value="P:proteolysis"/>
    <property type="evidence" value="ECO:0007669"/>
    <property type="project" value="UniProtKB-KW"/>
</dbReference>
<dbReference type="PANTHER" id="PTHR12606:SF141">
    <property type="entry name" value="GH15225P-RELATED"/>
    <property type="match status" value="1"/>
</dbReference>
<sequence length="866" mass="94149">MPSTPQKRPAASHDISDESTMPGTFPEGYPAIRNGTVASVTVGGFVRRCLASAMAILPARFLKYFSIQRIQPVSVAAANGSRKRIALDAGSAPVTPNTSRHMPGSWIQSPDSDDDTEQMESDEELVDETAMDIDDDLTADVYTTAIEHKDQNTTGNIFEDNSFVAHLPSNDVAAQEAAAQRVAAASETVAAKGVVAAAIASPAPAVAGSKSVATDNGTSPHAAALDEDWSFSDAICSTPPFPQVKQTASASASPSPSARFLSSLRPRAFLPPVSPLARLARFNNAATTFRPTQLKSTRAARTPVQPFETPKLPTVEYIISPCIWMSDDVALPSASDPPEAIYNPQNIFTPVDEDETSTVAEKTIDKPYAAHSPTDPSRKVIQHASAIPLKPFNKRLDPNYLSPKEGGRHTSMRPFHTLKKKNTYENPIAEQLKRAAVAKAARHANAQYKAAHDARVAKTSQSEINATSSKATAGNNDAFEYVNDLSTLSDAPPPPPKKSISWADENHERRFFRDRAIDEAHESFIAAMKSPAKDEVEASLIEEASVDGPSGLTDDKNDFTVGGFAGIPASTFENSDSSDDSLDESMVSVELCSELAENLQVKAVLEEPAATIPPLIAPLTDTESQILSNASKVCNKGLSREHVLANKLQTPLKARDFATLLPAIFSGDPRAWLNDDIVNEYLSVLVKHEHANQGYVFKRDIKGPAPPVHAFSSNWYNTITKTPASMNRWAKAVNMTNGRIFDTKLILLPFCTAYHWRLISIKPQERTIEYHDSLGGTGEEYIKHAHAFLKHALENRYVKSEWTALTKQRSMIQDNASDCGIFTVLNALVMLRGEEHNRVISIKGMEDARRRVAITLLTGKTTGEMD</sequence>
<dbReference type="PROSITE" id="PS50600">
    <property type="entry name" value="ULP_PROTEASE"/>
    <property type="match status" value="1"/>
</dbReference>
<evidence type="ECO:0000256" key="4">
    <source>
        <dbReference type="ARBA" id="ARBA00022807"/>
    </source>
</evidence>
<keyword evidence="8" id="KW-1185">Reference proteome</keyword>
<feature type="region of interest" description="Disordered" evidence="5">
    <location>
        <begin position="1"/>
        <end position="27"/>
    </location>
</feature>
<dbReference type="OrthoDB" id="1939479at2759"/>
<name>A0A6A5TVU4_9PLEO</name>
<keyword evidence="4" id="KW-0788">Thiol protease</keyword>
<evidence type="ECO:0000256" key="1">
    <source>
        <dbReference type="ARBA" id="ARBA00005234"/>
    </source>
</evidence>
<feature type="domain" description="Ubiquitin-like protease family profile" evidence="6">
    <location>
        <begin position="650"/>
        <end position="830"/>
    </location>
</feature>
<keyword evidence="2" id="KW-0645">Protease</keyword>
<keyword evidence="3" id="KW-0378">Hydrolase</keyword>
<reference evidence="7" key="1">
    <citation type="journal article" date="2020" name="Stud. Mycol.">
        <title>101 Dothideomycetes genomes: a test case for predicting lifestyles and emergence of pathogens.</title>
        <authorList>
            <person name="Haridas S."/>
            <person name="Albert R."/>
            <person name="Binder M."/>
            <person name="Bloem J."/>
            <person name="Labutti K."/>
            <person name="Salamov A."/>
            <person name="Andreopoulos B."/>
            <person name="Baker S."/>
            <person name="Barry K."/>
            <person name="Bills G."/>
            <person name="Bluhm B."/>
            <person name="Cannon C."/>
            <person name="Castanera R."/>
            <person name="Culley D."/>
            <person name="Daum C."/>
            <person name="Ezra D."/>
            <person name="Gonzalez J."/>
            <person name="Henrissat B."/>
            <person name="Kuo A."/>
            <person name="Liang C."/>
            <person name="Lipzen A."/>
            <person name="Lutzoni F."/>
            <person name="Magnuson J."/>
            <person name="Mondo S."/>
            <person name="Nolan M."/>
            <person name="Ohm R."/>
            <person name="Pangilinan J."/>
            <person name="Park H.-J."/>
            <person name="Ramirez L."/>
            <person name="Alfaro M."/>
            <person name="Sun H."/>
            <person name="Tritt A."/>
            <person name="Yoshinaga Y."/>
            <person name="Zwiers L.-H."/>
            <person name="Turgeon B."/>
            <person name="Goodwin S."/>
            <person name="Spatafora J."/>
            <person name="Crous P."/>
            <person name="Grigoriev I."/>
        </authorList>
    </citation>
    <scope>NUCLEOTIDE SEQUENCE</scope>
    <source>
        <strain evidence="7">CBS 675.92</strain>
    </source>
</reference>
<dbReference type="Pfam" id="PF02902">
    <property type="entry name" value="Peptidase_C48"/>
    <property type="match status" value="1"/>
</dbReference>
<feature type="compositionally biased region" description="Polar residues" evidence="5">
    <location>
        <begin position="94"/>
        <end position="110"/>
    </location>
</feature>
<comment type="similarity">
    <text evidence="1">Belongs to the peptidase C48 family.</text>
</comment>
<dbReference type="GO" id="GO:0016926">
    <property type="term" value="P:protein desumoylation"/>
    <property type="evidence" value="ECO:0007669"/>
    <property type="project" value="TreeGrafter"/>
</dbReference>
<dbReference type="PANTHER" id="PTHR12606">
    <property type="entry name" value="SENTRIN/SUMO-SPECIFIC PROTEASE"/>
    <property type="match status" value="1"/>
</dbReference>
<evidence type="ECO:0000259" key="6">
    <source>
        <dbReference type="PROSITE" id="PS50600"/>
    </source>
</evidence>
<evidence type="ECO:0000313" key="8">
    <source>
        <dbReference type="Proteomes" id="UP000800035"/>
    </source>
</evidence>
<evidence type="ECO:0000256" key="3">
    <source>
        <dbReference type="ARBA" id="ARBA00022801"/>
    </source>
</evidence>
<gene>
    <name evidence="7" type="ORF">CC80DRAFT_473604</name>
</gene>
<evidence type="ECO:0000256" key="2">
    <source>
        <dbReference type="ARBA" id="ARBA00022670"/>
    </source>
</evidence>
<feature type="region of interest" description="Disordered" evidence="5">
    <location>
        <begin position="89"/>
        <end position="118"/>
    </location>
</feature>
<dbReference type="EMBL" id="ML976993">
    <property type="protein sequence ID" value="KAF1955762.1"/>
    <property type="molecule type" value="Genomic_DNA"/>
</dbReference>
<dbReference type="InterPro" id="IPR003653">
    <property type="entry name" value="Peptidase_C48_C"/>
</dbReference>
<accession>A0A6A5TVU4</accession>
<proteinExistence type="inferred from homology"/>
<evidence type="ECO:0000256" key="5">
    <source>
        <dbReference type="SAM" id="MobiDB-lite"/>
    </source>
</evidence>
<evidence type="ECO:0000313" key="7">
    <source>
        <dbReference type="EMBL" id="KAF1955762.1"/>
    </source>
</evidence>
<dbReference type="Gene3D" id="3.40.395.10">
    <property type="entry name" value="Adenoviral Proteinase, Chain A"/>
    <property type="match status" value="1"/>
</dbReference>
<dbReference type="AlphaFoldDB" id="A0A6A5TVU4"/>
<protein>
    <recommendedName>
        <fullName evidence="6">Ubiquitin-like protease family profile domain-containing protein</fullName>
    </recommendedName>
</protein>
<dbReference type="GO" id="GO:0005634">
    <property type="term" value="C:nucleus"/>
    <property type="evidence" value="ECO:0007669"/>
    <property type="project" value="TreeGrafter"/>
</dbReference>
<dbReference type="GO" id="GO:0016929">
    <property type="term" value="F:deSUMOylase activity"/>
    <property type="evidence" value="ECO:0007669"/>
    <property type="project" value="TreeGrafter"/>
</dbReference>